<organism evidence="2 3">
    <name type="scientific">Alicyclobacillus fodiniaquatilis</name>
    <dbReference type="NCBI Taxonomy" id="1661150"/>
    <lineage>
        <taxon>Bacteria</taxon>
        <taxon>Bacillati</taxon>
        <taxon>Bacillota</taxon>
        <taxon>Bacilli</taxon>
        <taxon>Bacillales</taxon>
        <taxon>Alicyclobacillaceae</taxon>
        <taxon>Alicyclobacillus</taxon>
    </lineage>
</organism>
<dbReference type="Gene3D" id="3.40.50.880">
    <property type="match status" value="1"/>
</dbReference>
<dbReference type="SUPFAM" id="SSF52317">
    <property type="entry name" value="Class I glutamine amidotransferase-like"/>
    <property type="match status" value="1"/>
</dbReference>
<proteinExistence type="predicted"/>
<dbReference type="EMBL" id="JBHUCX010000004">
    <property type="protein sequence ID" value="MFD1673372.1"/>
    <property type="molecule type" value="Genomic_DNA"/>
</dbReference>
<dbReference type="PANTHER" id="PTHR43130">
    <property type="entry name" value="ARAC-FAMILY TRANSCRIPTIONAL REGULATOR"/>
    <property type="match status" value="1"/>
</dbReference>
<evidence type="ECO:0000313" key="2">
    <source>
        <dbReference type="EMBL" id="MFD1673372.1"/>
    </source>
</evidence>
<dbReference type="RefSeq" id="WP_377940753.1">
    <property type="nucleotide sequence ID" value="NZ_JBHUCX010000004.1"/>
</dbReference>
<reference evidence="3" key="1">
    <citation type="journal article" date="2019" name="Int. J. Syst. Evol. Microbiol.">
        <title>The Global Catalogue of Microorganisms (GCM) 10K type strain sequencing project: providing services to taxonomists for standard genome sequencing and annotation.</title>
        <authorList>
            <consortium name="The Broad Institute Genomics Platform"/>
            <consortium name="The Broad Institute Genome Sequencing Center for Infectious Disease"/>
            <person name="Wu L."/>
            <person name="Ma J."/>
        </authorList>
    </citation>
    <scope>NUCLEOTIDE SEQUENCE [LARGE SCALE GENOMIC DNA]</scope>
    <source>
        <strain evidence="3">CGMCC 1.12286</strain>
    </source>
</reference>
<gene>
    <name evidence="2" type="ORF">ACFSB2_01365</name>
</gene>
<dbReference type="InterPro" id="IPR002818">
    <property type="entry name" value="DJ-1/PfpI"/>
</dbReference>
<protein>
    <submittedName>
        <fullName evidence="2">DJ-1/PfpI family protein</fullName>
    </submittedName>
</protein>
<evidence type="ECO:0000259" key="1">
    <source>
        <dbReference type="Pfam" id="PF01965"/>
    </source>
</evidence>
<accession>A0ABW4JEE8</accession>
<dbReference type="Pfam" id="PF01965">
    <property type="entry name" value="DJ-1_PfpI"/>
    <property type="match status" value="1"/>
</dbReference>
<comment type="caution">
    <text evidence="2">The sequence shown here is derived from an EMBL/GenBank/DDBJ whole genome shotgun (WGS) entry which is preliminary data.</text>
</comment>
<name>A0ABW4JEE8_9BACL</name>
<dbReference type="InterPro" id="IPR029062">
    <property type="entry name" value="Class_I_gatase-like"/>
</dbReference>
<dbReference type="Proteomes" id="UP001597079">
    <property type="component" value="Unassembled WGS sequence"/>
</dbReference>
<dbReference type="PANTHER" id="PTHR43130:SF11">
    <property type="entry name" value="TRANSCRIPTIONAL REGULATORY PROTEIN"/>
    <property type="match status" value="1"/>
</dbReference>
<dbReference type="InterPro" id="IPR052158">
    <property type="entry name" value="INH-QAR"/>
</dbReference>
<feature type="domain" description="DJ-1/PfpI" evidence="1">
    <location>
        <begin position="3"/>
        <end position="163"/>
    </location>
</feature>
<evidence type="ECO:0000313" key="3">
    <source>
        <dbReference type="Proteomes" id="UP001597079"/>
    </source>
</evidence>
<keyword evidence="3" id="KW-1185">Reference proteome</keyword>
<sequence>MRKAAFVALPGCLLGDLSALLRQIQHQGWRLRVFSLDGKPTTTGEGLHLLADAPLENTMPADLHLLMIPGGHYTPDVYQDIRLHRFLRQYDGQRRWIAASCEGVVCLGAAQLLGGVAFSAPASVRTNYEHILRHAVYRPQPITIDANIISSDGTNPVAWMKAVKDRIDLEF</sequence>